<keyword evidence="7 14" id="KW-0808">Transferase</keyword>
<dbReference type="EMBL" id="UOEU01000525">
    <property type="protein sequence ID" value="VAW34315.1"/>
    <property type="molecule type" value="Genomic_DNA"/>
</dbReference>
<evidence type="ECO:0000256" key="9">
    <source>
        <dbReference type="ARBA" id="ARBA00022694"/>
    </source>
</evidence>
<keyword evidence="11" id="KW-0408">Iron</keyword>
<dbReference type="SFLD" id="SFLDF00275">
    <property type="entry name" value="adenosine_C2_methyltransferase"/>
    <property type="match status" value="1"/>
</dbReference>
<evidence type="ECO:0000256" key="10">
    <source>
        <dbReference type="ARBA" id="ARBA00022723"/>
    </source>
</evidence>
<keyword evidence="4" id="KW-0963">Cytoplasm</keyword>
<evidence type="ECO:0000256" key="6">
    <source>
        <dbReference type="ARBA" id="ARBA00022603"/>
    </source>
</evidence>
<evidence type="ECO:0000256" key="4">
    <source>
        <dbReference type="ARBA" id="ARBA00022490"/>
    </source>
</evidence>
<keyword evidence="6 14" id="KW-0489">Methyltransferase</keyword>
<dbReference type="HAMAP" id="MF_01849">
    <property type="entry name" value="RNA_methyltr_RlmN"/>
    <property type="match status" value="1"/>
</dbReference>
<dbReference type="GO" id="GO:0030488">
    <property type="term" value="P:tRNA methylation"/>
    <property type="evidence" value="ECO:0007669"/>
    <property type="project" value="InterPro"/>
</dbReference>
<dbReference type="GO" id="GO:0008173">
    <property type="term" value="F:RNA methyltransferase activity"/>
    <property type="evidence" value="ECO:0007669"/>
    <property type="project" value="InterPro"/>
</dbReference>
<dbReference type="AlphaFoldDB" id="A0A3B0UT87"/>
<protein>
    <submittedName>
        <fullName evidence="14">23S rRNA (Adenine(2503)-C(2))-methyltransferase @ tRNA (Adenine(37)-C(2))-methyltransferase</fullName>
        <ecNumber evidence="14">2.1.1.192</ecNumber>
    </submittedName>
</protein>
<evidence type="ECO:0000256" key="2">
    <source>
        <dbReference type="ARBA" id="ARBA00004496"/>
    </source>
</evidence>
<proteinExistence type="inferred from homology"/>
<evidence type="ECO:0000313" key="14">
    <source>
        <dbReference type="EMBL" id="VAW34315.1"/>
    </source>
</evidence>
<comment type="subcellular location">
    <subcellularLocation>
        <location evidence="2">Cytoplasm</location>
    </subcellularLocation>
</comment>
<dbReference type="PANTHER" id="PTHR30544:SF5">
    <property type="entry name" value="RADICAL SAM CORE DOMAIN-CONTAINING PROTEIN"/>
    <property type="match status" value="1"/>
</dbReference>
<evidence type="ECO:0000256" key="5">
    <source>
        <dbReference type="ARBA" id="ARBA00022552"/>
    </source>
</evidence>
<evidence type="ECO:0000256" key="7">
    <source>
        <dbReference type="ARBA" id="ARBA00022679"/>
    </source>
</evidence>
<dbReference type="InterPro" id="IPR040072">
    <property type="entry name" value="Methyltransferase_A"/>
</dbReference>
<keyword evidence="12" id="KW-0411">Iron-sulfur</keyword>
<evidence type="ECO:0000259" key="13">
    <source>
        <dbReference type="PROSITE" id="PS51918"/>
    </source>
</evidence>
<gene>
    <name evidence="14" type="ORF">MNBD_CHLOROFLEXI01-791</name>
</gene>
<dbReference type="NCBIfam" id="TIGR00048">
    <property type="entry name" value="rRNA_mod_RlmN"/>
    <property type="match status" value="1"/>
</dbReference>
<evidence type="ECO:0000256" key="12">
    <source>
        <dbReference type="ARBA" id="ARBA00023014"/>
    </source>
</evidence>
<dbReference type="InterPro" id="IPR058240">
    <property type="entry name" value="rSAM_sf"/>
</dbReference>
<organism evidence="14">
    <name type="scientific">hydrothermal vent metagenome</name>
    <dbReference type="NCBI Taxonomy" id="652676"/>
    <lineage>
        <taxon>unclassified sequences</taxon>
        <taxon>metagenomes</taxon>
        <taxon>ecological metagenomes</taxon>
    </lineage>
</organism>
<evidence type="ECO:0000256" key="3">
    <source>
        <dbReference type="ARBA" id="ARBA00022485"/>
    </source>
</evidence>
<dbReference type="InterPro" id="IPR048641">
    <property type="entry name" value="RlmN_N"/>
</dbReference>
<reference evidence="14" key="1">
    <citation type="submission" date="2018-06" db="EMBL/GenBank/DDBJ databases">
        <authorList>
            <person name="Zhirakovskaya E."/>
        </authorList>
    </citation>
    <scope>NUCLEOTIDE SEQUENCE</scope>
</reference>
<accession>A0A3B0UT87</accession>
<dbReference type="PIRSF" id="PIRSF006004">
    <property type="entry name" value="CHP00048"/>
    <property type="match status" value="1"/>
</dbReference>
<keyword evidence="3" id="KW-0004">4Fe-4S</keyword>
<dbReference type="Pfam" id="PF04055">
    <property type="entry name" value="Radical_SAM"/>
    <property type="match status" value="1"/>
</dbReference>
<dbReference type="EC" id="2.1.1.192" evidence="14"/>
<evidence type="ECO:0000256" key="11">
    <source>
        <dbReference type="ARBA" id="ARBA00023004"/>
    </source>
</evidence>
<dbReference type="GO" id="GO:0005737">
    <property type="term" value="C:cytoplasm"/>
    <property type="evidence" value="ECO:0007669"/>
    <property type="project" value="UniProtKB-SubCell"/>
</dbReference>
<comment type="cofactor">
    <cofactor evidence="1">
        <name>[4Fe-4S] cluster</name>
        <dbReference type="ChEBI" id="CHEBI:49883"/>
    </cofactor>
</comment>
<dbReference type="GO" id="GO:0051539">
    <property type="term" value="F:4 iron, 4 sulfur cluster binding"/>
    <property type="evidence" value="ECO:0007669"/>
    <property type="project" value="UniProtKB-KW"/>
</dbReference>
<dbReference type="GO" id="GO:0070475">
    <property type="term" value="P:rRNA base methylation"/>
    <property type="evidence" value="ECO:0007669"/>
    <property type="project" value="InterPro"/>
</dbReference>
<keyword evidence="9" id="KW-0819">tRNA processing</keyword>
<dbReference type="Gene3D" id="3.20.20.70">
    <property type="entry name" value="Aldolase class I"/>
    <property type="match status" value="1"/>
</dbReference>
<dbReference type="Pfam" id="PF21016">
    <property type="entry name" value="RlmN_N"/>
    <property type="match status" value="1"/>
</dbReference>
<dbReference type="PROSITE" id="PS51918">
    <property type="entry name" value="RADICAL_SAM"/>
    <property type="match status" value="1"/>
</dbReference>
<dbReference type="SFLD" id="SFLDS00029">
    <property type="entry name" value="Radical_SAM"/>
    <property type="match status" value="1"/>
</dbReference>
<feature type="domain" description="Radical SAM core" evidence="13">
    <location>
        <begin position="96"/>
        <end position="329"/>
    </location>
</feature>
<evidence type="ECO:0000256" key="1">
    <source>
        <dbReference type="ARBA" id="ARBA00001966"/>
    </source>
</evidence>
<dbReference type="Gene3D" id="1.10.150.530">
    <property type="match status" value="1"/>
</dbReference>
<dbReference type="InterPro" id="IPR027492">
    <property type="entry name" value="RNA_MTrfase_RlmN"/>
</dbReference>
<dbReference type="FunFam" id="3.20.20.70:FF:000014">
    <property type="entry name" value="Probable dual-specificity RNA methyltransferase RlmN"/>
    <property type="match status" value="1"/>
</dbReference>
<keyword evidence="10" id="KW-0479">Metal-binding</keyword>
<keyword evidence="8" id="KW-0949">S-adenosyl-L-methionine</keyword>
<evidence type="ECO:0000256" key="8">
    <source>
        <dbReference type="ARBA" id="ARBA00022691"/>
    </source>
</evidence>
<keyword evidence="5" id="KW-0698">rRNA processing</keyword>
<dbReference type="GO" id="GO:0046872">
    <property type="term" value="F:metal ion binding"/>
    <property type="evidence" value="ECO:0007669"/>
    <property type="project" value="UniProtKB-KW"/>
</dbReference>
<dbReference type="SFLD" id="SFLDG01062">
    <property type="entry name" value="methyltransferase_(Class_A)"/>
    <property type="match status" value="1"/>
</dbReference>
<dbReference type="SUPFAM" id="SSF102114">
    <property type="entry name" value="Radical SAM enzymes"/>
    <property type="match status" value="1"/>
</dbReference>
<dbReference type="InterPro" id="IPR007197">
    <property type="entry name" value="rSAM"/>
</dbReference>
<sequence length="345" mass="38891">MTIYDLSYDDLTDLLIELGEPKFRAKQVWQWLYKKYVTDFAEMRNVPKTLIEKLEETAVIHTATIASEQYSKDGRTHKILFQLPDGQLIETVLMRYEKRRTLCISTQVGCAMGCVFCATGQMGFFRNLSVGEIVAQVLYFAHELAQTNEHVTNIVMMGMGEPLHNYNNTLAALDRLTEEQSFNLGARKITISTVGLVPAIRRYADEQRQTPLAISLHAATDEERNKLIPVNGRYPIDDLMDACDYYIAKTGRRLTFEWALISGENDTIEQARALGNLLHGMLCHVNLIPLNPTAGYSGGPSSKERVDSFINELSLYGISSTVRVRRGIDIQAGCGQLRDRMIGNR</sequence>
<name>A0A3B0UT87_9ZZZZ</name>
<dbReference type="InterPro" id="IPR013785">
    <property type="entry name" value="Aldolase_TIM"/>
</dbReference>
<dbReference type="CDD" id="cd01335">
    <property type="entry name" value="Radical_SAM"/>
    <property type="match status" value="1"/>
</dbReference>
<dbReference type="InterPro" id="IPR004383">
    <property type="entry name" value="rRNA_lsu_MTrfase_RlmN/Cfr"/>
</dbReference>
<dbReference type="PANTHER" id="PTHR30544">
    <property type="entry name" value="23S RRNA METHYLTRANSFERASE"/>
    <property type="match status" value="1"/>
</dbReference>